<organism evidence="1 2">
    <name type="scientific">Naegleria lovaniensis</name>
    <name type="common">Amoeba</name>
    <dbReference type="NCBI Taxonomy" id="51637"/>
    <lineage>
        <taxon>Eukaryota</taxon>
        <taxon>Discoba</taxon>
        <taxon>Heterolobosea</taxon>
        <taxon>Tetramitia</taxon>
        <taxon>Eutetramitia</taxon>
        <taxon>Vahlkampfiidae</taxon>
        <taxon>Naegleria</taxon>
    </lineage>
</organism>
<dbReference type="PANTHER" id="PTHR35332:SF2">
    <property type="entry name" value="REGULATION OF ENOLASE PROTEIN 1"/>
    <property type="match status" value="1"/>
</dbReference>
<dbReference type="SUPFAM" id="SSF49899">
    <property type="entry name" value="Concanavalin A-like lectins/glucanases"/>
    <property type="match status" value="1"/>
</dbReference>
<proteinExistence type="predicted"/>
<dbReference type="PANTHER" id="PTHR35332">
    <property type="entry name" value="REGULATION OF ENOLASE PROTEIN 1"/>
    <property type="match status" value="1"/>
</dbReference>
<dbReference type="Gene3D" id="2.60.120.200">
    <property type="match status" value="1"/>
</dbReference>
<dbReference type="GeneID" id="68093850"/>
<accession>A0AA88GRZ6</accession>
<evidence type="ECO:0000313" key="1">
    <source>
        <dbReference type="EMBL" id="KAG2387800.1"/>
    </source>
</evidence>
<protein>
    <recommendedName>
        <fullName evidence="3">DUF1349 domain-containing protein</fullName>
    </recommendedName>
</protein>
<gene>
    <name evidence="1" type="ORF">C9374_001394</name>
</gene>
<dbReference type="EMBL" id="PYSW02000012">
    <property type="protein sequence ID" value="KAG2387800.1"/>
    <property type="molecule type" value="Genomic_DNA"/>
</dbReference>
<dbReference type="RefSeq" id="XP_044551792.1">
    <property type="nucleotide sequence ID" value="XM_044689869.1"/>
</dbReference>
<dbReference type="InterPro" id="IPR013320">
    <property type="entry name" value="ConA-like_dom_sf"/>
</dbReference>
<reference evidence="1 2" key="1">
    <citation type="journal article" date="2018" name="BMC Genomics">
        <title>The genome of Naegleria lovaniensis, the basis for a comparative approach to unravel pathogenicity factors of the human pathogenic amoeba N. fowleri.</title>
        <authorList>
            <person name="Liechti N."/>
            <person name="Schurch N."/>
            <person name="Bruggmann R."/>
            <person name="Wittwer M."/>
        </authorList>
    </citation>
    <scope>NUCLEOTIDE SEQUENCE [LARGE SCALE GENOMIC DNA]</scope>
    <source>
        <strain evidence="1 2">ATCC 30569</strain>
    </source>
</reference>
<evidence type="ECO:0008006" key="3">
    <source>
        <dbReference type="Google" id="ProtNLM"/>
    </source>
</evidence>
<dbReference type="Pfam" id="PF07081">
    <property type="entry name" value="DUF1349"/>
    <property type="match status" value="1"/>
</dbReference>
<name>A0AA88GRZ6_NAELO</name>
<dbReference type="AlphaFoldDB" id="A0AA88GRZ6"/>
<sequence>MPIQHHFTRSENIALPSDASGWKWATGAAENLTIKKDDQSLEIKMKTSPKGDYWRKTHYDFIHDDGNFLYLNRDDIKTNQNFEIQVKFKGDYQKLYDQAGIMIRVDEKNWIKTGIEFVNNVKYASAVVTRDFSDWSTSPVHFDNESWFTIRVELVKGDVKVEYSLDDGATFHLLRIAHLFDINTESENTILQLGIFACSPTNEDGVSIEFKDLTIKQLIL</sequence>
<dbReference type="InterPro" id="IPR009784">
    <property type="entry name" value="DUF1349"/>
</dbReference>
<evidence type="ECO:0000313" key="2">
    <source>
        <dbReference type="Proteomes" id="UP000816034"/>
    </source>
</evidence>
<keyword evidence="2" id="KW-1185">Reference proteome</keyword>
<comment type="caution">
    <text evidence="1">The sequence shown here is derived from an EMBL/GenBank/DDBJ whole genome shotgun (WGS) entry which is preliminary data.</text>
</comment>
<dbReference type="Proteomes" id="UP000816034">
    <property type="component" value="Unassembled WGS sequence"/>
</dbReference>